<dbReference type="GO" id="GO:0032267">
    <property type="term" value="F:tRNA(Ile)-lysidine synthase activity"/>
    <property type="evidence" value="ECO:0007669"/>
    <property type="project" value="UniProtKB-EC"/>
</dbReference>
<evidence type="ECO:0000256" key="7">
    <source>
        <dbReference type="ARBA" id="ARBA00048539"/>
    </source>
</evidence>
<evidence type="ECO:0000259" key="8">
    <source>
        <dbReference type="Pfam" id="PF01171"/>
    </source>
</evidence>
<keyword evidence="3" id="KW-0436">Ligase</keyword>
<reference evidence="10" key="1">
    <citation type="submission" date="2020-05" db="EMBL/GenBank/DDBJ databases">
        <authorList>
            <person name="Chiriac C."/>
            <person name="Salcher M."/>
            <person name="Ghai R."/>
            <person name="Kavagutti S V."/>
        </authorList>
    </citation>
    <scope>NUCLEOTIDE SEQUENCE</scope>
</reference>
<dbReference type="EC" id="6.3.4.19" evidence="1"/>
<dbReference type="InterPro" id="IPR015262">
    <property type="entry name" value="tRNA_Ile_lys_synt_subst-bd"/>
</dbReference>
<dbReference type="PANTHER" id="PTHR43033">
    <property type="entry name" value="TRNA(ILE)-LYSIDINE SYNTHASE-RELATED"/>
    <property type="match status" value="1"/>
</dbReference>
<dbReference type="Pfam" id="PF01171">
    <property type="entry name" value="ATP_bind_3"/>
    <property type="match status" value="1"/>
</dbReference>
<organism evidence="10">
    <name type="scientific">freshwater metagenome</name>
    <dbReference type="NCBI Taxonomy" id="449393"/>
    <lineage>
        <taxon>unclassified sequences</taxon>
        <taxon>metagenomes</taxon>
        <taxon>ecological metagenomes</taxon>
    </lineage>
</organism>
<comment type="catalytic activity">
    <reaction evidence="7">
        <text>cytidine(34) in tRNA(Ile2) + L-lysine + ATP = lysidine(34) in tRNA(Ile2) + AMP + diphosphate + H(+)</text>
        <dbReference type="Rhea" id="RHEA:43744"/>
        <dbReference type="Rhea" id="RHEA-COMP:10625"/>
        <dbReference type="Rhea" id="RHEA-COMP:10670"/>
        <dbReference type="ChEBI" id="CHEBI:15378"/>
        <dbReference type="ChEBI" id="CHEBI:30616"/>
        <dbReference type="ChEBI" id="CHEBI:32551"/>
        <dbReference type="ChEBI" id="CHEBI:33019"/>
        <dbReference type="ChEBI" id="CHEBI:82748"/>
        <dbReference type="ChEBI" id="CHEBI:83665"/>
        <dbReference type="ChEBI" id="CHEBI:456215"/>
        <dbReference type="EC" id="6.3.4.19"/>
    </reaction>
</comment>
<dbReference type="Gene3D" id="3.30.465.60">
    <property type="match status" value="1"/>
</dbReference>
<dbReference type="EMBL" id="CAEZSW010000062">
    <property type="protein sequence ID" value="CAB4553480.1"/>
    <property type="molecule type" value="Genomic_DNA"/>
</dbReference>
<sequence>MSTQITAALWQIRKAVKPWLEDSSQPILFGCSGGADSLAMALALFAEANGQKVIPVVVDHGLQPESEQVTQQTIKVLKGIGYKEVETAKAQITITDGLEASARRARYKIFNQFIDAYNAKYFLLAHTLNDQAETVLLGLARGSGTRSLSGMSVKNNAFVRPLLRISRAVTEAACIEGGVNIWQDPHNNDQRFTRVRVRKNVLPVIEENLGPKITEALARSADLLRDDADALDGFANEFISQVNPLDLDVKDLERLPRAIRTRVLRLAIYIAGAPSGTLSADHISAVEGLVSDWHGQKEVSLPGNVKVLRNSGRITLST</sequence>
<evidence type="ECO:0000256" key="2">
    <source>
        <dbReference type="ARBA" id="ARBA00022490"/>
    </source>
</evidence>
<keyword evidence="5" id="KW-0547">Nucleotide-binding</keyword>
<feature type="domain" description="tRNA(Ile)-lysidine synthase substrate-binding" evidence="9">
    <location>
        <begin position="247"/>
        <end position="314"/>
    </location>
</feature>
<dbReference type="InterPro" id="IPR012795">
    <property type="entry name" value="tRNA_Ile_lys_synt_N"/>
</dbReference>
<evidence type="ECO:0000256" key="5">
    <source>
        <dbReference type="ARBA" id="ARBA00022741"/>
    </source>
</evidence>
<dbReference type="GO" id="GO:0005737">
    <property type="term" value="C:cytoplasm"/>
    <property type="evidence" value="ECO:0007669"/>
    <property type="project" value="InterPro"/>
</dbReference>
<dbReference type="CDD" id="cd01992">
    <property type="entry name" value="TilS_N"/>
    <property type="match status" value="1"/>
</dbReference>
<gene>
    <name evidence="10" type="ORF">UFOPK1508_00587</name>
</gene>
<keyword evidence="6" id="KW-0067">ATP-binding</keyword>
<dbReference type="HAMAP" id="MF_01161">
    <property type="entry name" value="tRNA_Ile_lys_synt"/>
    <property type="match status" value="1"/>
</dbReference>
<keyword evidence="2" id="KW-0963">Cytoplasm</keyword>
<protein>
    <recommendedName>
        <fullName evidence="1">tRNA(Ile)-lysidine synthetase</fullName>
        <ecNumber evidence="1">6.3.4.19</ecNumber>
    </recommendedName>
</protein>
<dbReference type="Gene3D" id="3.40.50.620">
    <property type="entry name" value="HUPs"/>
    <property type="match status" value="1"/>
</dbReference>
<evidence type="ECO:0000259" key="9">
    <source>
        <dbReference type="Pfam" id="PF09179"/>
    </source>
</evidence>
<dbReference type="GO" id="GO:0008033">
    <property type="term" value="P:tRNA processing"/>
    <property type="evidence" value="ECO:0007669"/>
    <property type="project" value="UniProtKB-KW"/>
</dbReference>
<dbReference type="SUPFAM" id="SSF52402">
    <property type="entry name" value="Adenine nucleotide alpha hydrolases-like"/>
    <property type="match status" value="1"/>
</dbReference>
<evidence type="ECO:0000313" key="10">
    <source>
        <dbReference type="EMBL" id="CAB4553480.1"/>
    </source>
</evidence>
<dbReference type="NCBIfam" id="TIGR02432">
    <property type="entry name" value="lysidine_TilS_N"/>
    <property type="match status" value="1"/>
</dbReference>
<keyword evidence="4" id="KW-0819">tRNA processing</keyword>
<dbReference type="GO" id="GO:0005524">
    <property type="term" value="F:ATP binding"/>
    <property type="evidence" value="ECO:0007669"/>
    <property type="project" value="UniProtKB-KW"/>
</dbReference>
<evidence type="ECO:0000256" key="3">
    <source>
        <dbReference type="ARBA" id="ARBA00022598"/>
    </source>
</evidence>
<evidence type="ECO:0000256" key="4">
    <source>
        <dbReference type="ARBA" id="ARBA00022694"/>
    </source>
</evidence>
<evidence type="ECO:0000256" key="6">
    <source>
        <dbReference type="ARBA" id="ARBA00022840"/>
    </source>
</evidence>
<dbReference type="InterPro" id="IPR012094">
    <property type="entry name" value="tRNA_Ile_lys_synt"/>
</dbReference>
<dbReference type="AlphaFoldDB" id="A0A6J6CPK0"/>
<dbReference type="InterPro" id="IPR011063">
    <property type="entry name" value="TilS/TtcA_N"/>
</dbReference>
<accession>A0A6J6CPK0</accession>
<name>A0A6J6CPK0_9ZZZZ</name>
<proteinExistence type="inferred from homology"/>
<evidence type="ECO:0000256" key="1">
    <source>
        <dbReference type="ARBA" id="ARBA00013267"/>
    </source>
</evidence>
<dbReference type="SUPFAM" id="SSF82829">
    <property type="entry name" value="MesJ substrate recognition domain-like"/>
    <property type="match status" value="1"/>
</dbReference>
<dbReference type="Pfam" id="PF09179">
    <property type="entry name" value="TilS"/>
    <property type="match status" value="1"/>
</dbReference>
<dbReference type="PANTHER" id="PTHR43033:SF1">
    <property type="entry name" value="TRNA(ILE)-LYSIDINE SYNTHASE-RELATED"/>
    <property type="match status" value="1"/>
</dbReference>
<dbReference type="InterPro" id="IPR014729">
    <property type="entry name" value="Rossmann-like_a/b/a_fold"/>
</dbReference>
<feature type="domain" description="tRNA(Ile)-lysidine/2-thiocytidine synthase N-terminal" evidence="8">
    <location>
        <begin position="27"/>
        <end position="200"/>
    </location>
</feature>